<keyword evidence="5" id="KW-0812">Transmembrane</keyword>
<dbReference type="Gene3D" id="2.40.160.10">
    <property type="entry name" value="Porin"/>
    <property type="match status" value="1"/>
</dbReference>
<comment type="subcellular location">
    <subcellularLocation>
        <location evidence="1">Mitochondrion outer membrane</location>
        <topology evidence="1">Multi-pass membrane protein</topology>
    </subcellularLocation>
</comment>
<evidence type="ECO:0000256" key="6">
    <source>
        <dbReference type="ARBA" id="ARBA00022787"/>
    </source>
</evidence>
<evidence type="ECO:0000256" key="8">
    <source>
        <dbReference type="ARBA" id="ARBA00023128"/>
    </source>
</evidence>
<name>A0A8J4PYE7_9MYCE</name>
<keyword evidence="6" id="KW-1000">Mitochondrion outer membrane</keyword>
<proteinExistence type="inferred from homology"/>
<dbReference type="GO" id="GO:0030150">
    <property type="term" value="P:protein import into mitochondrial matrix"/>
    <property type="evidence" value="ECO:0007669"/>
    <property type="project" value="InterPro"/>
</dbReference>
<dbReference type="GO" id="GO:0005741">
    <property type="term" value="C:mitochondrial outer membrane"/>
    <property type="evidence" value="ECO:0007669"/>
    <property type="project" value="UniProtKB-SubCell"/>
</dbReference>
<evidence type="ECO:0000313" key="10">
    <source>
        <dbReference type="EMBL" id="KAF2076000.1"/>
    </source>
</evidence>
<organism evidence="10 11">
    <name type="scientific">Polysphondylium violaceum</name>
    <dbReference type="NCBI Taxonomy" id="133409"/>
    <lineage>
        <taxon>Eukaryota</taxon>
        <taxon>Amoebozoa</taxon>
        <taxon>Evosea</taxon>
        <taxon>Eumycetozoa</taxon>
        <taxon>Dictyostelia</taxon>
        <taxon>Dictyosteliales</taxon>
        <taxon>Dictyosteliaceae</taxon>
        <taxon>Polysphondylium</taxon>
    </lineage>
</organism>
<comment type="similarity">
    <text evidence="2">Belongs to the Tom40 family.</text>
</comment>
<evidence type="ECO:0000256" key="4">
    <source>
        <dbReference type="ARBA" id="ARBA00022452"/>
    </source>
</evidence>
<dbReference type="InterPro" id="IPR037930">
    <property type="entry name" value="Tom40"/>
</dbReference>
<evidence type="ECO:0000256" key="3">
    <source>
        <dbReference type="ARBA" id="ARBA00022448"/>
    </source>
</evidence>
<dbReference type="InterPro" id="IPR027246">
    <property type="entry name" value="Porin_Euk/Tom40"/>
</dbReference>
<dbReference type="PANTHER" id="PTHR10802">
    <property type="entry name" value="MITOCHONDRIAL IMPORT RECEPTOR SUBUNIT TOM40"/>
    <property type="match status" value="1"/>
</dbReference>
<dbReference type="GO" id="GO:0008320">
    <property type="term" value="F:protein transmembrane transporter activity"/>
    <property type="evidence" value="ECO:0007669"/>
    <property type="project" value="InterPro"/>
</dbReference>
<evidence type="ECO:0000256" key="9">
    <source>
        <dbReference type="ARBA" id="ARBA00023136"/>
    </source>
</evidence>
<evidence type="ECO:0000256" key="7">
    <source>
        <dbReference type="ARBA" id="ARBA00022927"/>
    </source>
</evidence>
<keyword evidence="4" id="KW-1134">Transmembrane beta strand</keyword>
<reference evidence="10" key="1">
    <citation type="submission" date="2020-01" db="EMBL/GenBank/DDBJ databases">
        <title>Development of genomics and gene disruption for Polysphondylium violaceum indicates a role for the polyketide synthase stlB in stalk morphogenesis.</title>
        <authorList>
            <person name="Narita B."/>
            <person name="Kawabe Y."/>
            <person name="Kin K."/>
            <person name="Saito T."/>
            <person name="Gibbs R."/>
            <person name="Kuspa A."/>
            <person name="Muzny D."/>
            <person name="Queller D."/>
            <person name="Richards S."/>
            <person name="Strassman J."/>
            <person name="Sucgang R."/>
            <person name="Worley K."/>
            <person name="Schaap P."/>
        </authorList>
    </citation>
    <scope>NUCLEOTIDE SEQUENCE</scope>
    <source>
        <strain evidence="10">QSvi11</strain>
    </source>
</reference>
<gene>
    <name evidence="10" type="ORF">CYY_002707</name>
</gene>
<evidence type="ECO:0000256" key="2">
    <source>
        <dbReference type="ARBA" id="ARBA00010510"/>
    </source>
</evidence>
<dbReference type="AlphaFoldDB" id="A0A8J4PYE7"/>
<keyword evidence="8" id="KW-0496">Mitochondrion</keyword>
<keyword evidence="7" id="KW-0653">Protein transport</keyword>
<dbReference type="Pfam" id="PF01459">
    <property type="entry name" value="Porin_3"/>
    <property type="match status" value="1"/>
</dbReference>
<keyword evidence="9" id="KW-0472">Membrane</keyword>
<comment type="caution">
    <text evidence="10">The sequence shown here is derived from an EMBL/GenBank/DDBJ whole genome shotgun (WGS) entry which is preliminary data.</text>
</comment>
<evidence type="ECO:0000256" key="1">
    <source>
        <dbReference type="ARBA" id="ARBA00004374"/>
    </source>
</evidence>
<keyword evidence="11" id="KW-1185">Reference proteome</keyword>
<evidence type="ECO:0000256" key="5">
    <source>
        <dbReference type="ARBA" id="ARBA00022692"/>
    </source>
</evidence>
<dbReference type="Proteomes" id="UP000695562">
    <property type="component" value="Unassembled WGS sequence"/>
</dbReference>
<sequence>MSLGTLPQIPTTTTKNSPLAFVTESRVWKYIQNLPYPGKIEEVGHLSKALNSDDSFDGFKIDVGINHQEGIDSAHSFNICTPNENNPIPKYNYQLVYAKGNTFCLGRLDSDRKLVGKIGSQFLDNRLGIYVVNSMNKEFQTSLQLESDFRLNFANIGFKLDNQGTRILGFYTSLTKNFSFGYESTYVPMQGAHIQQIVARRNSGPLSYFGSVNNMLQMNLGVIFKKDNLEAASDFMAGMSNNGFMSHTSVSARYHFRNNALKARVDTAGELQFTLDEGINPFVKVQYVATMNYFTNEYKFCAGLTFNK</sequence>
<keyword evidence="3" id="KW-0813">Transport</keyword>
<dbReference type="EMBL" id="AJWJ01000077">
    <property type="protein sequence ID" value="KAF2076000.1"/>
    <property type="molecule type" value="Genomic_DNA"/>
</dbReference>
<dbReference type="OrthoDB" id="19656at2759"/>
<protein>
    <submittedName>
        <fullName evidence="10">Uncharacterized protein</fullName>
    </submittedName>
</protein>
<evidence type="ECO:0000313" key="11">
    <source>
        <dbReference type="Proteomes" id="UP000695562"/>
    </source>
</evidence>
<dbReference type="InterPro" id="IPR023614">
    <property type="entry name" value="Porin_dom_sf"/>
</dbReference>
<accession>A0A8J4PYE7</accession>